<dbReference type="Proteomes" id="UP000327157">
    <property type="component" value="Chromosome 8"/>
</dbReference>
<evidence type="ECO:0000256" key="1">
    <source>
        <dbReference type="RuleBase" id="RU367018"/>
    </source>
</evidence>
<keyword evidence="1" id="KW-0539">Nucleus</keyword>
<feature type="compositionally biased region" description="Basic residues" evidence="2">
    <location>
        <begin position="219"/>
        <end position="248"/>
    </location>
</feature>
<keyword evidence="4" id="KW-1185">Reference proteome</keyword>
<comment type="subcellular location">
    <subcellularLocation>
        <location evidence="1">Nucleus</location>
    </subcellularLocation>
</comment>
<feature type="compositionally biased region" description="Basic and acidic residues" evidence="2">
    <location>
        <begin position="200"/>
        <end position="218"/>
    </location>
</feature>
<protein>
    <recommendedName>
        <fullName evidence="1">Protein FAR1-RELATED SEQUENCE</fullName>
    </recommendedName>
</protein>
<organism evidence="3 4">
    <name type="scientific">Pyrus ussuriensis x Pyrus communis</name>
    <dbReference type="NCBI Taxonomy" id="2448454"/>
    <lineage>
        <taxon>Eukaryota</taxon>
        <taxon>Viridiplantae</taxon>
        <taxon>Streptophyta</taxon>
        <taxon>Embryophyta</taxon>
        <taxon>Tracheophyta</taxon>
        <taxon>Spermatophyta</taxon>
        <taxon>Magnoliopsida</taxon>
        <taxon>eudicotyledons</taxon>
        <taxon>Gunneridae</taxon>
        <taxon>Pentapetalae</taxon>
        <taxon>rosids</taxon>
        <taxon>fabids</taxon>
        <taxon>Rosales</taxon>
        <taxon>Rosaceae</taxon>
        <taxon>Amygdaloideae</taxon>
        <taxon>Maleae</taxon>
        <taxon>Pyrus</taxon>
    </lineage>
</organism>
<dbReference type="PANTHER" id="PTHR31669">
    <property type="entry name" value="PROTEIN FAR1-RELATED SEQUENCE 10-RELATED"/>
    <property type="match status" value="1"/>
</dbReference>
<name>A0A5N5HU70_9ROSA</name>
<evidence type="ECO:0000256" key="2">
    <source>
        <dbReference type="SAM" id="MobiDB-lite"/>
    </source>
</evidence>
<sequence length="312" mass="35613">MDGKAPGIIFIDEAQSIAAAISEVFPNCHHRLCLCEFKSFAQDFKICIYDSETVEEFESKEILCEKWAQVYGRDHFCAEFIVQYDKTIADRKEKERQAENATKQKWRSLYSDWTMETEATKHIVQLKKFEFEGILCAHALKLYYDLDLSSIPSKYYLKRWSKDAKCGIGFDSYGKPALEKNLEKHANFGKQDDGTSDVNSVKHETEAEKNLKIQDPKIQKSKGRGKGRMKSALKSNQPKKKGPSKRKVSTYLASSKESNSNAYEMNIPSTRYAQTQGHIGMLIQNQFNMAPENIQPIPLGTTQVNFTNPSTF</sequence>
<reference evidence="3 4" key="3">
    <citation type="submission" date="2019-11" db="EMBL/GenBank/DDBJ databases">
        <title>A de novo genome assembly of a pear dwarfing rootstock.</title>
        <authorList>
            <person name="Wang F."/>
            <person name="Wang J."/>
            <person name="Li S."/>
            <person name="Zhang Y."/>
            <person name="Fang M."/>
            <person name="Ma L."/>
            <person name="Zhao Y."/>
            <person name="Jiang S."/>
        </authorList>
    </citation>
    <scope>NUCLEOTIDE SEQUENCE [LARGE SCALE GENOMIC DNA]</scope>
    <source>
        <strain evidence="3">S2</strain>
        <tissue evidence="3">Leaf</tissue>
    </source>
</reference>
<dbReference type="GO" id="GO:0008270">
    <property type="term" value="F:zinc ion binding"/>
    <property type="evidence" value="ECO:0007669"/>
    <property type="project" value="UniProtKB-UniRule"/>
</dbReference>
<dbReference type="PANTHER" id="PTHR31669:SF305">
    <property type="entry name" value="PROTEIN FAR1-RELATED SEQUENCE"/>
    <property type="match status" value="1"/>
</dbReference>
<accession>A0A5N5HU70</accession>
<reference evidence="3 4" key="1">
    <citation type="submission" date="2019-09" db="EMBL/GenBank/DDBJ databases">
        <authorList>
            <person name="Ou C."/>
        </authorList>
    </citation>
    <scope>NUCLEOTIDE SEQUENCE [LARGE SCALE GENOMIC DNA]</scope>
    <source>
        <strain evidence="3">S2</strain>
        <tissue evidence="3">Leaf</tissue>
    </source>
</reference>
<gene>
    <name evidence="3" type="ORF">D8674_034507</name>
</gene>
<dbReference type="GO" id="GO:0006355">
    <property type="term" value="P:regulation of DNA-templated transcription"/>
    <property type="evidence" value="ECO:0007669"/>
    <property type="project" value="UniProtKB-UniRule"/>
</dbReference>
<reference evidence="4" key="2">
    <citation type="submission" date="2019-10" db="EMBL/GenBank/DDBJ databases">
        <title>A de novo genome assembly of a pear dwarfing rootstock.</title>
        <authorList>
            <person name="Wang F."/>
            <person name="Wang J."/>
            <person name="Li S."/>
            <person name="Zhang Y."/>
            <person name="Fang M."/>
            <person name="Ma L."/>
            <person name="Zhao Y."/>
            <person name="Jiang S."/>
        </authorList>
    </citation>
    <scope>NUCLEOTIDE SEQUENCE [LARGE SCALE GENOMIC DNA]</scope>
</reference>
<proteinExistence type="inferred from homology"/>
<dbReference type="AlphaFoldDB" id="A0A5N5HU70"/>
<dbReference type="InterPro" id="IPR031052">
    <property type="entry name" value="FHY3/FAR1"/>
</dbReference>
<comment type="caution">
    <text evidence="3">The sequence shown here is derived from an EMBL/GenBank/DDBJ whole genome shotgun (WGS) entry which is preliminary data.</text>
</comment>
<dbReference type="OrthoDB" id="2402896at2759"/>
<feature type="region of interest" description="Disordered" evidence="2">
    <location>
        <begin position="187"/>
        <end position="259"/>
    </location>
</feature>
<dbReference type="GO" id="GO:0005634">
    <property type="term" value="C:nucleus"/>
    <property type="evidence" value="ECO:0007669"/>
    <property type="project" value="UniProtKB-SubCell"/>
</dbReference>
<evidence type="ECO:0000313" key="4">
    <source>
        <dbReference type="Proteomes" id="UP000327157"/>
    </source>
</evidence>
<keyword evidence="1" id="KW-0862">Zinc</keyword>
<keyword evidence="1" id="KW-0479">Metal-binding</keyword>
<dbReference type="EMBL" id="SMOL01000148">
    <property type="protein sequence ID" value="KAB2629712.1"/>
    <property type="molecule type" value="Genomic_DNA"/>
</dbReference>
<comment type="similarity">
    <text evidence="1">Belongs to the FHY3/FAR1 family.</text>
</comment>
<keyword evidence="1" id="KW-0863">Zinc-finger</keyword>
<evidence type="ECO:0000313" key="3">
    <source>
        <dbReference type="EMBL" id="KAB2629712.1"/>
    </source>
</evidence>
<comment type="function">
    <text evidence="1">Putative transcription activator involved in regulating light control of development.</text>
</comment>